<dbReference type="Gene3D" id="3.40.525.10">
    <property type="entry name" value="CRAL-TRIO lipid binding domain"/>
    <property type="match status" value="1"/>
</dbReference>
<dbReference type="InterPro" id="IPR036865">
    <property type="entry name" value="CRAL-TRIO_dom_sf"/>
</dbReference>
<reference evidence="2" key="1">
    <citation type="journal article" date="2012" name="PLoS Negl. Trop. Dis.">
        <title>A systematically improved high quality genome and transcriptome of the human blood fluke Schistosoma mansoni.</title>
        <authorList>
            <person name="Protasio A.V."/>
            <person name="Tsai I.J."/>
            <person name="Babbage A."/>
            <person name="Nichol S."/>
            <person name="Hunt M."/>
            <person name="Aslett M.A."/>
            <person name="De Silva N."/>
            <person name="Velarde G.S."/>
            <person name="Anderson T.J."/>
            <person name="Clark R.C."/>
            <person name="Davidson C."/>
            <person name="Dillon G.P."/>
            <person name="Holroyd N.E."/>
            <person name="LoVerde P.T."/>
            <person name="Lloyd C."/>
            <person name="McQuillan J."/>
            <person name="Oliveira G."/>
            <person name="Otto T.D."/>
            <person name="Parker-Manuel S.J."/>
            <person name="Quail M.A."/>
            <person name="Wilson R.A."/>
            <person name="Zerlotini A."/>
            <person name="Dunne D.W."/>
            <person name="Berriman M."/>
        </authorList>
    </citation>
    <scope>NUCLEOTIDE SEQUENCE [LARGE SCALE GENOMIC DNA]</scope>
    <source>
        <strain evidence="2">Puerto Rican</strain>
    </source>
</reference>
<organism evidence="2 3">
    <name type="scientific">Schistosoma mansoni</name>
    <name type="common">Blood fluke</name>
    <dbReference type="NCBI Taxonomy" id="6183"/>
    <lineage>
        <taxon>Eukaryota</taxon>
        <taxon>Metazoa</taxon>
        <taxon>Spiralia</taxon>
        <taxon>Lophotrochozoa</taxon>
        <taxon>Platyhelminthes</taxon>
        <taxon>Trematoda</taxon>
        <taxon>Digenea</taxon>
        <taxon>Strigeidida</taxon>
        <taxon>Schistosomatoidea</taxon>
        <taxon>Schistosomatidae</taxon>
        <taxon>Schistosoma</taxon>
    </lineage>
</organism>
<feature type="domain" description="CRAL-TRIO" evidence="1">
    <location>
        <begin position="96"/>
        <end position="263"/>
    </location>
</feature>
<sequence length="325" mass="37311">MAVKVSSNLSPFYVELAKKNLSENPAHIQAHLTAFKRWLSSCPHLTIPQDDAFLLGFLRYAHYDHSVAQKRIDNFCSIRCLSKHGITEWYKYPKLTDPIVDVYLDAGILVPLGIVDSGVHIFILRLKAWQPDLLSQTQMRALNNMNFERFILDERCQIGGVGIFIDLSGTTTKQISEWTDPRTAKSSMKLLQEATPGRTKHLIFYKESKAFDIGFKVFEFWLSDKMKQRIIRIKDDTEKAFKKIPGLKQIMPEEYGGCNGPIKDLITLDKRNFKTFYSQTCCLSVIKVDESKRPLSAQNYMREYKDMESTTMGNKGTFISLNPDD</sequence>
<dbReference type="InterPro" id="IPR001251">
    <property type="entry name" value="CRAL-TRIO_dom"/>
</dbReference>
<dbReference type="SUPFAM" id="SSF52087">
    <property type="entry name" value="CRAL/TRIO domain"/>
    <property type="match status" value="1"/>
</dbReference>
<dbReference type="FunCoup" id="A0A3Q0KS00">
    <property type="interactions" value="114"/>
</dbReference>
<accession>A0A3Q0KS00</accession>
<dbReference type="Proteomes" id="UP000008854">
    <property type="component" value="Unassembled WGS sequence"/>
</dbReference>
<dbReference type="GO" id="GO:1902936">
    <property type="term" value="F:phosphatidylinositol bisphosphate binding"/>
    <property type="evidence" value="ECO:0007669"/>
    <property type="project" value="TreeGrafter"/>
</dbReference>
<dbReference type="InterPro" id="IPR036273">
    <property type="entry name" value="CRAL/TRIO_N_dom_sf"/>
</dbReference>
<dbReference type="GO" id="GO:0016020">
    <property type="term" value="C:membrane"/>
    <property type="evidence" value="ECO:0007669"/>
    <property type="project" value="TreeGrafter"/>
</dbReference>
<dbReference type="CDD" id="cd00170">
    <property type="entry name" value="SEC14"/>
    <property type="match status" value="1"/>
</dbReference>
<dbReference type="Gene3D" id="1.20.5.1200">
    <property type="entry name" value="Alpha-tocopherol transfer"/>
    <property type="match status" value="1"/>
</dbReference>
<dbReference type="InParanoid" id="A0A3Q0KS00"/>
<dbReference type="Gene3D" id="1.10.8.20">
    <property type="entry name" value="N-terminal domain of phosphatidylinositol transfer protein sec14p"/>
    <property type="match status" value="1"/>
</dbReference>
<reference evidence="3" key="2">
    <citation type="submission" date="2018-12" db="UniProtKB">
        <authorList>
            <consortium name="WormBaseParasite"/>
        </authorList>
    </citation>
    <scope>IDENTIFICATION</scope>
    <source>
        <strain evidence="3">Puerto Rican</strain>
    </source>
</reference>
<dbReference type="SUPFAM" id="SSF46938">
    <property type="entry name" value="CRAL/TRIO N-terminal domain"/>
    <property type="match status" value="1"/>
</dbReference>
<dbReference type="WBParaSite" id="Smp_165340.1">
    <property type="protein sequence ID" value="Smp_165340.1"/>
    <property type="gene ID" value="Smp_165340"/>
</dbReference>
<dbReference type="AlphaFoldDB" id="A0A3Q0KS00"/>
<proteinExistence type="predicted"/>
<dbReference type="STRING" id="6183.A0A3Q0KS00"/>
<keyword evidence="2" id="KW-1185">Reference proteome</keyword>
<dbReference type="PANTHER" id="PTHR10174">
    <property type="entry name" value="ALPHA-TOCOPHEROL TRANSFER PROTEIN-RELATED"/>
    <property type="match status" value="1"/>
</dbReference>
<dbReference type="PROSITE" id="PS50191">
    <property type="entry name" value="CRAL_TRIO"/>
    <property type="match status" value="1"/>
</dbReference>
<name>A0A3Q0KS00_SCHMA</name>
<evidence type="ECO:0000313" key="3">
    <source>
        <dbReference type="WBParaSite" id="Smp_165340.1"/>
    </source>
</evidence>
<evidence type="ECO:0000259" key="1">
    <source>
        <dbReference type="PROSITE" id="PS50191"/>
    </source>
</evidence>
<protein>
    <submittedName>
        <fullName evidence="3">Retinaldehyde binding protein-related</fullName>
    </submittedName>
</protein>
<evidence type="ECO:0000313" key="2">
    <source>
        <dbReference type="Proteomes" id="UP000008854"/>
    </source>
</evidence>
<dbReference type="Pfam" id="PF00650">
    <property type="entry name" value="CRAL_TRIO"/>
    <property type="match status" value="1"/>
</dbReference>
<dbReference type="PANTHER" id="PTHR10174:SF130">
    <property type="entry name" value="ALPHA-TOCOPHEROL TRANSFER PROTEIN-LIKE"/>
    <property type="match status" value="1"/>
</dbReference>